<dbReference type="InterPro" id="IPR051034">
    <property type="entry name" value="Mito_Enoyl-ACP_Reductase"/>
</dbReference>
<protein>
    <recommendedName>
        <fullName evidence="11">enoyl-[acyl-carrier-protein] reductase</fullName>
        <ecNumber evidence="11">1.3.1.104</ecNumber>
    </recommendedName>
</protein>
<dbReference type="SUPFAM" id="SSF51735">
    <property type="entry name" value="NAD(P)-binding Rossmann-fold domains"/>
    <property type="match status" value="1"/>
</dbReference>
<evidence type="ECO:0000256" key="2">
    <source>
        <dbReference type="ARBA" id="ARBA00010371"/>
    </source>
</evidence>
<dbReference type="CDD" id="cd08290">
    <property type="entry name" value="ETR"/>
    <property type="match status" value="1"/>
</dbReference>
<dbReference type="SMART" id="SM00829">
    <property type="entry name" value="PKS_ER"/>
    <property type="match status" value="1"/>
</dbReference>
<evidence type="ECO:0000256" key="4">
    <source>
        <dbReference type="ARBA" id="ARBA00022832"/>
    </source>
</evidence>
<evidence type="ECO:0000256" key="11">
    <source>
        <dbReference type="ARBA" id="ARBA00038963"/>
    </source>
</evidence>
<keyword evidence="16" id="KW-1185">Reference proteome</keyword>
<keyword evidence="4" id="KW-0276">Fatty acid metabolism</keyword>
<dbReference type="InterPro" id="IPR020843">
    <property type="entry name" value="ER"/>
</dbReference>
<evidence type="ECO:0000256" key="9">
    <source>
        <dbReference type="ARBA" id="ARBA00023128"/>
    </source>
</evidence>
<dbReference type="EC" id="1.3.1.104" evidence="11"/>
<gene>
    <name evidence="15" type="ORF">VPNG_00857</name>
</gene>
<feature type="domain" description="Enoyl reductase (ER)" evidence="14">
    <location>
        <begin position="37"/>
        <end position="355"/>
    </location>
</feature>
<dbReference type="InterPro" id="IPR011032">
    <property type="entry name" value="GroES-like_sf"/>
</dbReference>
<sequence length="375" mass="40506">MKTPLLTHSLSSVSSDFSVFQHVKDSHLRPGHRSSTDSNDNPTIPHLSSSSRNEALVQFLAAPINRVDLMVLNSKYPVRPKHHLDSRPVPGFDGCGVVLESTSPDLSKGDMVIPRDLGLGTWRTHAVLPAASLIGVPAATPPLAGALLRSGVLIAWLLLHRVRVLQEGDAVIVSAGTSTVAWFLVQLARLMRVSVFLVVRDRGPDELRNVRDSLLELGAAAVISESELRESLAREAPVPTCLPVRPILALDSVFGPVGQLLVETLAPGGTFVLVGLLGGPGPNIQIDSTHLFDRRLSFLPFRGSEVIKSIGHSKVEELLNDLATMFLVGRLKTPKNTIVSWSDTDDQDLDQILTLAIESAASDSIGYRKTIFEMS</sequence>
<evidence type="ECO:0000259" key="14">
    <source>
        <dbReference type="SMART" id="SM00829"/>
    </source>
</evidence>
<reference evidence="15 16" key="1">
    <citation type="submission" date="2015-09" db="EMBL/GenBank/DDBJ databases">
        <title>Host preference determinants of Valsa canker pathogens revealed by comparative genomics.</title>
        <authorList>
            <person name="Yin Z."/>
            <person name="Huang L."/>
        </authorList>
    </citation>
    <scope>NUCLEOTIDE SEQUENCE [LARGE SCALE GENOMIC DNA]</scope>
    <source>
        <strain evidence="15 16">SXYLt</strain>
    </source>
</reference>
<keyword evidence="6" id="KW-0809">Transit peptide</keyword>
<dbReference type="OrthoDB" id="7482721at2759"/>
<keyword evidence="9" id="KW-0496">Mitochondrion</keyword>
<comment type="catalytic activity">
    <reaction evidence="12">
        <text>a 2,3-saturated acyl-[ACP] + NADP(+) = a (2E)-enoyl-[ACP] + NADPH + H(+)</text>
        <dbReference type="Rhea" id="RHEA:22564"/>
        <dbReference type="Rhea" id="RHEA-COMP:9925"/>
        <dbReference type="Rhea" id="RHEA-COMP:9926"/>
        <dbReference type="ChEBI" id="CHEBI:15378"/>
        <dbReference type="ChEBI" id="CHEBI:57783"/>
        <dbReference type="ChEBI" id="CHEBI:58349"/>
        <dbReference type="ChEBI" id="CHEBI:78784"/>
        <dbReference type="ChEBI" id="CHEBI:78785"/>
        <dbReference type="EC" id="1.3.1.104"/>
    </reaction>
</comment>
<dbReference type="Pfam" id="PF08240">
    <property type="entry name" value="ADH_N"/>
    <property type="match status" value="1"/>
</dbReference>
<evidence type="ECO:0000256" key="12">
    <source>
        <dbReference type="ARBA" id="ARBA00048843"/>
    </source>
</evidence>
<comment type="similarity">
    <text evidence="2">Belongs to the zinc-containing alcohol dehydrogenase family. Quinone oxidoreductase subfamily.</text>
</comment>
<dbReference type="Gene3D" id="3.40.50.720">
    <property type="entry name" value="NAD(P)-binding Rossmann-like Domain"/>
    <property type="match status" value="1"/>
</dbReference>
<dbReference type="PANTHER" id="PTHR43981:SF2">
    <property type="entry name" value="ENOYL-[ACYL-CARRIER-PROTEIN] REDUCTASE, MITOCHONDRIAL"/>
    <property type="match status" value="1"/>
</dbReference>
<feature type="region of interest" description="Disordered" evidence="13">
    <location>
        <begin position="27"/>
        <end position="49"/>
    </location>
</feature>
<keyword evidence="7" id="KW-0560">Oxidoreductase</keyword>
<evidence type="ECO:0000256" key="3">
    <source>
        <dbReference type="ARBA" id="ARBA00022516"/>
    </source>
</evidence>
<evidence type="ECO:0000256" key="7">
    <source>
        <dbReference type="ARBA" id="ARBA00023002"/>
    </source>
</evidence>
<dbReference type="InterPro" id="IPR013154">
    <property type="entry name" value="ADH-like_N"/>
</dbReference>
<evidence type="ECO:0000313" key="16">
    <source>
        <dbReference type="Proteomes" id="UP000285146"/>
    </source>
</evidence>
<dbReference type="PANTHER" id="PTHR43981">
    <property type="entry name" value="ENOYL-[ACYL-CARRIER-PROTEIN] REDUCTASE, MITOCHONDRIAL"/>
    <property type="match status" value="1"/>
</dbReference>
<dbReference type="SUPFAM" id="SSF50129">
    <property type="entry name" value="GroES-like"/>
    <property type="match status" value="1"/>
</dbReference>
<keyword evidence="5" id="KW-0521">NADP</keyword>
<evidence type="ECO:0000256" key="1">
    <source>
        <dbReference type="ARBA" id="ARBA00004173"/>
    </source>
</evidence>
<organism evidence="15 16">
    <name type="scientific">Cytospora leucostoma</name>
    <dbReference type="NCBI Taxonomy" id="1230097"/>
    <lineage>
        <taxon>Eukaryota</taxon>
        <taxon>Fungi</taxon>
        <taxon>Dikarya</taxon>
        <taxon>Ascomycota</taxon>
        <taxon>Pezizomycotina</taxon>
        <taxon>Sordariomycetes</taxon>
        <taxon>Sordariomycetidae</taxon>
        <taxon>Diaporthales</taxon>
        <taxon>Cytosporaceae</taxon>
        <taxon>Cytospora</taxon>
    </lineage>
</organism>
<comment type="caution">
    <text evidence="15">The sequence shown here is derived from an EMBL/GenBank/DDBJ whole genome shotgun (WGS) entry which is preliminary data.</text>
</comment>
<evidence type="ECO:0000256" key="13">
    <source>
        <dbReference type="SAM" id="MobiDB-lite"/>
    </source>
</evidence>
<dbReference type="STRING" id="1230097.A0A423XM41"/>
<dbReference type="AlphaFoldDB" id="A0A423XM41"/>
<dbReference type="GO" id="GO:0005739">
    <property type="term" value="C:mitochondrion"/>
    <property type="evidence" value="ECO:0007669"/>
    <property type="project" value="UniProtKB-SubCell"/>
</dbReference>
<dbReference type="InterPro" id="IPR036291">
    <property type="entry name" value="NAD(P)-bd_dom_sf"/>
</dbReference>
<proteinExistence type="inferred from homology"/>
<evidence type="ECO:0000313" key="15">
    <source>
        <dbReference type="EMBL" id="ROW17639.1"/>
    </source>
</evidence>
<keyword evidence="3" id="KW-0444">Lipid biosynthesis</keyword>
<dbReference type="GO" id="GO:0141148">
    <property type="term" value="F:enoyl-[acyl-carrier-protein] reductase (NADPH) activity"/>
    <property type="evidence" value="ECO:0007669"/>
    <property type="project" value="UniProtKB-EC"/>
</dbReference>
<evidence type="ECO:0000256" key="6">
    <source>
        <dbReference type="ARBA" id="ARBA00022946"/>
    </source>
</evidence>
<keyword evidence="8" id="KW-0443">Lipid metabolism</keyword>
<evidence type="ECO:0000256" key="8">
    <source>
        <dbReference type="ARBA" id="ARBA00023098"/>
    </source>
</evidence>
<dbReference type="Gene3D" id="3.90.180.10">
    <property type="entry name" value="Medium-chain alcohol dehydrogenases, catalytic domain"/>
    <property type="match status" value="1"/>
</dbReference>
<name>A0A423XM41_9PEZI</name>
<accession>A0A423XM41</accession>
<keyword evidence="10" id="KW-0275">Fatty acid biosynthesis</keyword>
<dbReference type="InParanoid" id="A0A423XM41"/>
<dbReference type="Proteomes" id="UP000285146">
    <property type="component" value="Unassembled WGS sequence"/>
</dbReference>
<dbReference type="GO" id="GO:0006633">
    <property type="term" value="P:fatty acid biosynthetic process"/>
    <property type="evidence" value="ECO:0007669"/>
    <property type="project" value="UniProtKB-KW"/>
</dbReference>
<comment type="subcellular location">
    <subcellularLocation>
        <location evidence="1">Mitochondrion</location>
    </subcellularLocation>
</comment>
<dbReference type="EMBL" id="LKEB01000002">
    <property type="protein sequence ID" value="ROW17639.1"/>
    <property type="molecule type" value="Genomic_DNA"/>
</dbReference>
<evidence type="ECO:0000256" key="10">
    <source>
        <dbReference type="ARBA" id="ARBA00023160"/>
    </source>
</evidence>
<evidence type="ECO:0000256" key="5">
    <source>
        <dbReference type="ARBA" id="ARBA00022857"/>
    </source>
</evidence>
<feature type="compositionally biased region" description="Polar residues" evidence="13">
    <location>
        <begin position="36"/>
        <end position="49"/>
    </location>
</feature>